<dbReference type="OrthoDB" id="129272at2759"/>
<keyword evidence="2" id="KW-1185">Reference proteome</keyword>
<dbReference type="EMBL" id="NBNE01002076">
    <property type="protein sequence ID" value="OWZ11613.1"/>
    <property type="molecule type" value="Genomic_DNA"/>
</dbReference>
<reference evidence="2" key="1">
    <citation type="submission" date="2017-03" db="EMBL/GenBank/DDBJ databases">
        <title>Phytopthora megakarya and P. palmivora, two closely related causual agents of cacao black pod achieved similar genome size and gene model numbers by different mechanisms.</title>
        <authorList>
            <person name="Ali S."/>
            <person name="Shao J."/>
            <person name="Larry D.J."/>
            <person name="Kronmiller B."/>
            <person name="Shen D."/>
            <person name="Strem M.D."/>
            <person name="Melnick R.L."/>
            <person name="Guiltinan M.J."/>
            <person name="Tyler B.M."/>
            <person name="Meinhardt L.W."/>
            <person name="Bailey B.A."/>
        </authorList>
    </citation>
    <scope>NUCLEOTIDE SEQUENCE [LARGE SCALE GENOMIC DNA]</scope>
    <source>
        <strain evidence="2">zdho120</strain>
    </source>
</reference>
<dbReference type="AlphaFoldDB" id="A0A225W1L0"/>
<name>A0A225W1L0_9STRA</name>
<evidence type="ECO:0000313" key="2">
    <source>
        <dbReference type="Proteomes" id="UP000198211"/>
    </source>
</evidence>
<gene>
    <name evidence="1" type="ORF">PHMEG_00015332</name>
</gene>
<proteinExistence type="predicted"/>
<sequence>MVGLNTSQLPYEELRADDIIEYLSYAFVCGDPRGHRMTRILAVDQCDIEFPIEVATQETIPLQMMLRHLRDSAGIDGKVAVPTDRELFSERLSAIVTEVVTEFHVSNPQKHEAV</sequence>
<protein>
    <submittedName>
        <fullName evidence="1">Uncharacterized protein</fullName>
    </submittedName>
</protein>
<evidence type="ECO:0000313" key="1">
    <source>
        <dbReference type="EMBL" id="OWZ11613.1"/>
    </source>
</evidence>
<comment type="caution">
    <text evidence="1">The sequence shown here is derived from an EMBL/GenBank/DDBJ whole genome shotgun (WGS) entry which is preliminary data.</text>
</comment>
<dbReference type="STRING" id="4795.A0A225W1L0"/>
<accession>A0A225W1L0</accession>
<dbReference type="Proteomes" id="UP000198211">
    <property type="component" value="Unassembled WGS sequence"/>
</dbReference>
<organism evidence="1 2">
    <name type="scientific">Phytophthora megakarya</name>
    <dbReference type="NCBI Taxonomy" id="4795"/>
    <lineage>
        <taxon>Eukaryota</taxon>
        <taxon>Sar</taxon>
        <taxon>Stramenopiles</taxon>
        <taxon>Oomycota</taxon>
        <taxon>Peronosporomycetes</taxon>
        <taxon>Peronosporales</taxon>
        <taxon>Peronosporaceae</taxon>
        <taxon>Phytophthora</taxon>
    </lineage>
</organism>